<keyword evidence="2" id="KW-0238">DNA-binding</keyword>
<dbReference type="GO" id="GO:0003677">
    <property type="term" value="F:DNA binding"/>
    <property type="evidence" value="ECO:0007669"/>
    <property type="project" value="UniProtKB-KW"/>
</dbReference>
<organism evidence="3 4">
    <name type="scientific">Lyngbya confervoides BDU141951</name>
    <dbReference type="NCBI Taxonomy" id="1574623"/>
    <lineage>
        <taxon>Bacteria</taxon>
        <taxon>Bacillati</taxon>
        <taxon>Cyanobacteriota</taxon>
        <taxon>Cyanophyceae</taxon>
        <taxon>Oscillatoriophycideae</taxon>
        <taxon>Oscillatoriales</taxon>
        <taxon>Microcoleaceae</taxon>
        <taxon>Lyngbya</taxon>
    </lineage>
</organism>
<evidence type="ECO:0000313" key="4">
    <source>
        <dbReference type="Proteomes" id="UP000031561"/>
    </source>
</evidence>
<dbReference type="Proteomes" id="UP000031561">
    <property type="component" value="Unassembled WGS sequence"/>
</dbReference>
<proteinExistence type="predicted"/>
<reference evidence="3 4" key="1">
    <citation type="journal article" date="2015" name="Genome Announc.">
        <title>Draft Genome Sequence of Filamentous Marine Cyanobacterium Lyngbya confervoides Strain BDU141951.</title>
        <authorList>
            <person name="Chandrababunaidu M.M."/>
            <person name="Sen D."/>
            <person name="Tripathy S."/>
        </authorList>
    </citation>
    <scope>NUCLEOTIDE SEQUENCE [LARGE SCALE GENOMIC DNA]</scope>
    <source>
        <strain evidence="3 4">BDU141951</strain>
    </source>
</reference>
<keyword evidence="1" id="KW-0680">Restriction system</keyword>
<evidence type="ECO:0000313" key="3">
    <source>
        <dbReference type="EMBL" id="MCM1984766.1"/>
    </source>
</evidence>
<dbReference type="Gene3D" id="3.90.220.20">
    <property type="entry name" value="DNA methylase specificity domains"/>
    <property type="match status" value="2"/>
</dbReference>
<evidence type="ECO:0000256" key="2">
    <source>
        <dbReference type="ARBA" id="ARBA00023125"/>
    </source>
</evidence>
<dbReference type="EMBL" id="JTHE03000104">
    <property type="protein sequence ID" value="MCM1984766.1"/>
    <property type="molecule type" value="Genomic_DNA"/>
</dbReference>
<dbReference type="GO" id="GO:0009307">
    <property type="term" value="P:DNA restriction-modification system"/>
    <property type="evidence" value="ECO:0007669"/>
    <property type="project" value="UniProtKB-KW"/>
</dbReference>
<dbReference type="AlphaFoldDB" id="A0ABD4T814"/>
<sequence length="485" mass="55345">MHSTVSKLDGPRVKQIPPTLLEQEAVWGADLYCGPAAQILLGQGLRKTLKELGGHCFEGWRVSTNPEASDYDDRVEHTPLYRQGNLEPMRFSLEAEHWQSPSVKVASEAWCVQPGDVVLNKLVPMRAVLVTDRTYRHPVDANCLLVRGLNRVTSAWVAFCLNQAPYEAYLTQHQGQAFLPRVSLRELRQLRLPPPPEAMRRLGETFWSLNDALLEIEELMMRCMEGVEASIQTNLQTLEAEGSFNRSDLGTGRFLPAEAIEDSLLPNHVENAYWRRQLRRQLQWRSLNQISQNFGVSRERLNQTSEDIPYLRLGDVGQDLMVDHVQPAPVTQATRVFKQPLGSGEVLLSTFAANSRVVFVDSGLEETIYATDHWERLRFPDTPAGWALVLNSQPIREQLEGLAMGTVQQFIYADRLQKLLLPPVPLEQRRAWEQVVLTHHQRKRELHQKWEGLWQETQQLFDEVHAFSKDRNPIHRAIASPGDPS</sequence>
<dbReference type="SUPFAM" id="SSF116734">
    <property type="entry name" value="DNA methylase specificity domain"/>
    <property type="match status" value="2"/>
</dbReference>
<keyword evidence="4" id="KW-1185">Reference proteome</keyword>
<gene>
    <name evidence="3" type="ORF">QQ91_0018245</name>
</gene>
<protein>
    <recommendedName>
        <fullName evidence="5">Type I restriction modification DNA specificity domain-containing protein</fullName>
    </recommendedName>
</protein>
<accession>A0ABD4T814</accession>
<comment type="caution">
    <text evidence="3">The sequence shown here is derived from an EMBL/GenBank/DDBJ whole genome shotgun (WGS) entry which is preliminary data.</text>
</comment>
<evidence type="ECO:0008006" key="5">
    <source>
        <dbReference type="Google" id="ProtNLM"/>
    </source>
</evidence>
<dbReference type="InterPro" id="IPR044946">
    <property type="entry name" value="Restrct_endonuc_typeI_TRD_sf"/>
</dbReference>
<name>A0ABD4T814_9CYAN</name>
<dbReference type="RefSeq" id="WP_166277020.1">
    <property type="nucleotide sequence ID" value="NZ_JTHE03000104.1"/>
</dbReference>
<evidence type="ECO:0000256" key="1">
    <source>
        <dbReference type="ARBA" id="ARBA00022747"/>
    </source>
</evidence>